<keyword evidence="1" id="KW-0472">Membrane</keyword>
<dbReference type="EMBL" id="BT137956">
    <property type="protein sequence ID" value="AFK37751.1"/>
    <property type="molecule type" value="mRNA"/>
</dbReference>
<dbReference type="AlphaFoldDB" id="I3SBV9"/>
<organism evidence="2">
    <name type="scientific">Lotus japonicus</name>
    <name type="common">Lotus corniculatus var. japonicus</name>
    <dbReference type="NCBI Taxonomy" id="34305"/>
    <lineage>
        <taxon>Eukaryota</taxon>
        <taxon>Viridiplantae</taxon>
        <taxon>Streptophyta</taxon>
        <taxon>Embryophyta</taxon>
        <taxon>Tracheophyta</taxon>
        <taxon>Spermatophyta</taxon>
        <taxon>Magnoliopsida</taxon>
        <taxon>eudicotyledons</taxon>
        <taxon>Gunneridae</taxon>
        <taxon>Pentapetalae</taxon>
        <taxon>rosids</taxon>
        <taxon>fabids</taxon>
        <taxon>Fabales</taxon>
        <taxon>Fabaceae</taxon>
        <taxon>Papilionoideae</taxon>
        <taxon>50 kb inversion clade</taxon>
        <taxon>NPAAA clade</taxon>
        <taxon>Hologalegina</taxon>
        <taxon>robinioid clade</taxon>
        <taxon>Loteae</taxon>
        <taxon>Lotus</taxon>
    </lineage>
</organism>
<name>I3SBV9_LOTJA</name>
<proteinExistence type="evidence at transcript level"/>
<accession>I3SBV9</accession>
<sequence>MRHRRKQQRRKIEILFNDLSACISSLLNLGGEFGLLYEFAELPTPKHPKHKVGESCCHGSTTKISDHLLRCLIIMLLFLIEILILIRIAIWKLLATTLRRCCKERFSTRTSWSWWYQNIFMLYLQIRVTWATTIERNHCCV</sequence>
<evidence type="ECO:0000313" key="2">
    <source>
        <dbReference type="EMBL" id="AFK37751.1"/>
    </source>
</evidence>
<keyword evidence="1" id="KW-0812">Transmembrane</keyword>
<evidence type="ECO:0000256" key="1">
    <source>
        <dbReference type="SAM" id="Phobius"/>
    </source>
</evidence>
<reference evidence="2" key="1">
    <citation type="submission" date="2012-05" db="EMBL/GenBank/DDBJ databases">
        <authorList>
            <person name="Krishnakumar V."/>
            <person name="Cheung F."/>
            <person name="Xiao Y."/>
            <person name="Chan A."/>
            <person name="Moskal W.A."/>
            <person name="Town C.D."/>
        </authorList>
    </citation>
    <scope>NUCLEOTIDE SEQUENCE</scope>
</reference>
<protein>
    <submittedName>
        <fullName evidence="2">Uncharacterized protein</fullName>
    </submittedName>
</protein>
<feature type="transmembrane region" description="Helical" evidence="1">
    <location>
        <begin position="67"/>
        <end position="90"/>
    </location>
</feature>
<keyword evidence="1" id="KW-1133">Transmembrane helix</keyword>